<organism evidence="13 14">
    <name type="scientific">Xylaria flabelliformis</name>
    <dbReference type="NCBI Taxonomy" id="2512241"/>
    <lineage>
        <taxon>Eukaryota</taxon>
        <taxon>Fungi</taxon>
        <taxon>Dikarya</taxon>
        <taxon>Ascomycota</taxon>
        <taxon>Pezizomycotina</taxon>
        <taxon>Sordariomycetes</taxon>
        <taxon>Xylariomycetidae</taxon>
        <taxon>Xylariales</taxon>
        <taxon>Xylariaceae</taxon>
        <taxon>Xylaria</taxon>
    </lineage>
</organism>
<dbReference type="AlphaFoldDB" id="A0A553HRE9"/>
<keyword evidence="3 5" id="KW-0694">RNA-binding</keyword>
<feature type="compositionally biased region" description="Basic residues" evidence="6">
    <location>
        <begin position="1"/>
        <end position="12"/>
    </location>
</feature>
<dbReference type="EMBL" id="VFLP01000054">
    <property type="protein sequence ID" value="TRX90529.1"/>
    <property type="molecule type" value="Genomic_DNA"/>
</dbReference>
<dbReference type="GO" id="GO:0006409">
    <property type="term" value="P:tRNA export from nucleus"/>
    <property type="evidence" value="ECO:0007669"/>
    <property type="project" value="TreeGrafter"/>
</dbReference>
<evidence type="ECO:0000256" key="1">
    <source>
        <dbReference type="ARBA" id="ARBA00004604"/>
    </source>
</evidence>
<evidence type="ECO:0000313" key="13">
    <source>
        <dbReference type="EMBL" id="TRX90529.1"/>
    </source>
</evidence>
<feature type="domain" description="Nrap protein" evidence="7">
    <location>
        <begin position="138"/>
        <end position="287"/>
    </location>
</feature>
<dbReference type="GO" id="GO:0034456">
    <property type="term" value="C:UTP-C complex"/>
    <property type="evidence" value="ECO:0007669"/>
    <property type="project" value="TreeGrafter"/>
</dbReference>
<dbReference type="GO" id="GO:0032040">
    <property type="term" value="C:small-subunit processome"/>
    <property type="evidence" value="ECO:0007669"/>
    <property type="project" value="TreeGrafter"/>
</dbReference>
<keyword evidence="14" id="KW-1185">Reference proteome</keyword>
<comment type="subcellular location">
    <subcellularLocation>
        <location evidence="1 5">Nucleus</location>
        <location evidence="1 5">Nucleolus</location>
    </subcellularLocation>
</comment>
<evidence type="ECO:0000259" key="10">
    <source>
        <dbReference type="Pfam" id="PF17405"/>
    </source>
</evidence>
<dbReference type="Pfam" id="PF03813">
    <property type="entry name" value="Nrap"/>
    <property type="match status" value="1"/>
</dbReference>
<evidence type="ECO:0000259" key="8">
    <source>
        <dbReference type="Pfam" id="PF17403"/>
    </source>
</evidence>
<dbReference type="Pfam" id="PF17405">
    <property type="entry name" value="Nrap_D4"/>
    <property type="match status" value="1"/>
</dbReference>
<keyword evidence="5" id="KW-0687">Ribonucleoprotein</keyword>
<evidence type="ECO:0000313" key="14">
    <source>
        <dbReference type="Proteomes" id="UP000319160"/>
    </source>
</evidence>
<feature type="domain" description="Nrap protein" evidence="8">
    <location>
        <begin position="291"/>
        <end position="434"/>
    </location>
</feature>
<feature type="domain" description="Nrap protein" evidence="10">
    <location>
        <begin position="613"/>
        <end position="800"/>
    </location>
</feature>
<dbReference type="Gene3D" id="3.30.70.3030">
    <property type="match status" value="1"/>
</dbReference>
<feature type="domain" description="Nrap protein" evidence="9">
    <location>
        <begin position="439"/>
        <end position="592"/>
    </location>
</feature>
<dbReference type="Pfam" id="PF17403">
    <property type="entry name" value="Nrap_D2"/>
    <property type="match status" value="1"/>
</dbReference>
<comment type="caution">
    <text evidence="13">The sequence shown here is derived from an EMBL/GenBank/DDBJ whole genome shotgun (WGS) entry which is preliminary data.</text>
</comment>
<feature type="region of interest" description="Disordered" evidence="6">
    <location>
        <begin position="1"/>
        <end position="24"/>
    </location>
</feature>
<dbReference type="GO" id="GO:0032545">
    <property type="term" value="C:CURI complex"/>
    <property type="evidence" value="ECO:0007669"/>
    <property type="project" value="TreeGrafter"/>
</dbReference>
<dbReference type="InterPro" id="IPR035371">
    <property type="entry name" value="Nrap_D6"/>
</dbReference>
<dbReference type="Gene3D" id="1.10.1410.10">
    <property type="match status" value="1"/>
</dbReference>
<evidence type="ECO:0000259" key="9">
    <source>
        <dbReference type="Pfam" id="PF17404"/>
    </source>
</evidence>
<feature type="domain" description="Nrap protein" evidence="11">
    <location>
        <begin position="802"/>
        <end position="956"/>
    </location>
</feature>
<keyword evidence="5" id="KW-0690">Ribosome biogenesis</keyword>
<sequence length="1091" mass="122167">MESNSPKRRKLDHAHGGPIFENVASSSMGASGSSAFVLETDELLKEVKLDYAKAFPGLDQTLRQLKEAIDGLEQYGPIPINKASAEWEKTSRTAIPFPDPKPAKDCPYKVSFEKPTHINVVGSYTLQTMAKSQSSFAVDMIVVMPATLFSEKDYRDYRYFYKRAFFLAYIADALRKKLSDLDFIYTKFNGNALLPVLVARPQNQSSKPQNAGSDKARDTLNYEIRIIPNAPEGYFPTAKLSATSGAIRRNVSEESKDSKTPTPFYNNTLKSESQFVSYLKLLHRTSSTCASFRDACILGRIWLQQRGFGGDVADGGFGHFQWAVLMALLLQTGGRKGEPILSPSLHASQLFKATLQYLASSNLHKKAVVLGPNIATSETVRQAGPVLYDSSREINILYNMTTWSAFMLNEQAKLSLLAINDPQVDQFDSLFITKVDQPLQMFDLFVNINVPSNSPQTTSGISDGRCSTVAFAEDIYRTLKKALGERAKLISIRMPKRTTWKVTSSSSKSRTEVISVSIMCDPVKASQGREFGPLYEQKKDAAKFRDFWGDIAELWQFPSGEIVESVNWTEFSSLGYFGICQAIIRYILMSRLKLAEGDLEFHGQEFSNIISLSPTDKTSFDTVKTAFSVFEKDIRELEDLPLSVRQIAPISSETRYASLRSPAPNQRRHGTTPIDAMLSFEASGKWPENIASIQRAKIALLLQIGRSLEEAKSGIRTYLGLEDAERETENLTFLDIIYESGFAFRLRVHSEQEETLLDRQTKDQTLDRHVRTEAAALLSAARWRSTILPLHYQMISTYCTRFPALSSSIRLTKHWFNAHRLGNHFNEPLIELFVLQAFLRPHPFPMPSSTSTGFLRALLLLASYDWREDPMVVDPSDSLSTAQRLDISTRLEAWRKIDANMNRTTLFVATPFDVTGVAYTQNIPRVIATRMTTLARSATKATKDKGAELDPRMLFQSGLRDYDVVIHLSSKAIKGVLRDDGTKHSHFKNLDETGSSEALPLPESPVPAFLRRLQSVYATPLLFFHGGPEDTVIAALWNPQLHIRGFSANMPSSFKPMSADADKYELNKEAVLAEIARIGGDLIEKIDVKDN</sequence>
<proteinExistence type="inferred from homology"/>
<feature type="domain" description="Nrap protein" evidence="12">
    <location>
        <begin position="959"/>
        <end position="1086"/>
    </location>
</feature>
<dbReference type="InterPro" id="IPR035369">
    <property type="entry name" value="Nrap_D4"/>
</dbReference>
<dbReference type="InterPro" id="IPR005554">
    <property type="entry name" value="NOL6/Upt22"/>
</dbReference>
<evidence type="ECO:0000256" key="4">
    <source>
        <dbReference type="ARBA" id="ARBA00023242"/>
    </source>
</evidence>
<accession>A0A553HRE9</accession>
<protein>
    <recommendedName>
        <fullName evidence="5">U3 small nucleolar RNA-associated protein 22</fullName>
    </recommendedName>
</protein>
<keyword evidence="5" id="KW-0698">rRNA processing</keyword>
<dbReference type="Pfam" id="PF17407">
    <property type="entry name" value="Nrap_D6"/>
    <property type="match status" value="1"/>
</dbReference>
<evidence type="ECO:0000256" key="5">
    <source>
        <dbReference type="RuleBase" id="RU364032"/>
    </source>
</evidence>
<dbReference type="OrthoDB" id="10251401at2759"/>
<dbReference type="InterPro" id="IPR035082">
    <property type="entry name" value="Nrap_D1"/>
</dbReference>
<dbReference type="GO" id="GO:0006364">
    <property type="term" value="P:rRNA processing"/>
    <property type="evidence" value="ECO:0007669"/>
    <property type="project" value="UniProtKB-KW"/>
</dbReference>
<dbReference type="STRING" id="2512241.A0A553HRE9"/>
<dbReference type="GO" id="GO:0003723">
    <property type="term" value="F:RNA binding"/>
    <property type="evidence" value="ECO:0007669"/>
    <property type="project" value="UniProtKB-KW"/>
</dbReference>
<evidence type="ECO:0000256" key="3">
    <source>
        <dbReference type="ARBA" id="ARBA00022884"/>
    </source>
</evidence>
<evidence type="ECO:0000259" key="12">
    <source>
        <dbReference type="Pfam" id="PF17407"/>
    </source>
</evidence>
<dbReference type="Pfam" id="PF17406">
    <property type="entry name" value="Nrap_D5"/>
    <property type="match status" value="1"/>
</dbReference>
<gene>
    <name evidence="13" type="ORF">FHL15_008502</name>
</gene>
<evidence type="ECO:0000256" key="2">
    <source>
        <dbReference type="ARBA" id="ARBA00006674"/>
    </source>
</evidence>
<dbReference type="Proteomes" id="UP000319160">
    <property type="component" value="Unassembled WGS sequence"/>
</dbReference>
<dbReference type="InterPro" id="IPR035367">
    <property type="entry name" value="Nrap_D2"/>
</dbReference>
<evidence type="ECO:0000256" key="6">
    <source>
        <dbReference type="SAM" id="MobiDB-lite"/>
    </source>
</evidence>
<evidence type="ECO:0000259" key="11">
    <source>
        <dbReference type="Pfam" id="PF17406"/>
    </source>
</evidence>
<dbReference type="Pfam" id="PF17404">
    <property type="entry name" value="Nrap_D3"/>
    <property type="match status" value="1"/>
</dbReference>
<name>A0A553HRE9_9PEZI</name>
<evidence type="ECO:0000259" key="7">
    <source>
        <dbReference type="Pfam" id="PF03813"/>
    </source>
</evidence>
<keyword evidence="4 5" id="KW-0539">Nucleus</keyword>
<reference evidence="14" key="1">
    <citation type="submission" date="2019-06" db="EMBL/GenBank/DDBJ databases">
        <title>Draft genome sequence of the griseofulvin-producing fungus Xylaria cubensis strain G536.</title>
        <authorList>
            <person name="Mead M.E."/>
            <person name="Raja H.A."/>
            <person name="Steenwyk J.L."/>
            <person name="Knowles S.L."/>
            <person name="Oberlies N.H."/>
            <person name="Rokas A."/>
        </authorList>
    </citation>
    <scope>NUCLEOTIDE SEQUENCE [LARGE SCALE GENOMIC DNA]</scope>
    <source>
        <strain evidence="14">G536</strain>
    </source>
</reference>
<dbReference type="InterPro" id="IPR035370">
    <property type="entry name" value="Nrap_D5"/>
</dbReference>
<dbReference type="PANTHER" id="PTHR17972:SF0">
    <property type="entry name" value="NUCLEOLAR PROTEIN 6"/>
    <property type="match status" value="1"/>
</dbReference>
<comment type="similarity">
    <text evidence="2 5">Belongs to the NRAP family.</text>
</comment>
<dbReference type="PANTHER" id="PTHR17972">
    <property type="entry name" value="NUCLEOLAR RNA-ASSOCIATED PROTEIN"/>
    <property type="match status" value="1"/>
</dbReference>
<dbReference type="InterPro" id="IPR035368">
    <property type="entry name" value="Nrap_D3"/>
</dbReference>